<keyword evidence="7" id="KW-0009">Actin-binding</keyword>
<evidence type="ECO:0000313" key="13">
    <source>
        <dbReference type="Proteomes" id="UP001187531"/>
    </source>
</evidence>
<keyword evidence="6" id="KW-0729">SH3-binding</keyword>
<feature type="compositionally biased region" description="Low complexity" evidence="10">
    <location>
        <begin position="279"/>
        <end position="292"/>
    </location>
</feature>
<dbReference type="PROSITE" id="PS50229">
    <property type="entry name" value="WH1"/>
    <property type="match status" value="1"/>
</dbReference>
<accession>A0AA88H7V5</accession>
<keyword evidence="8" id="KW-0206">Cytoskeleton</keyword>
<dbReference type="InterPro" id="IPR011993">
    <property type="entry name" value="PH-like_dom_sf"/>
</dbReference>
<comment type="caution">
    <text evidence="12">The sequence shown here is derived from an EMBL/GenBank/DDBJ whole genome shotgun (WGS) entry which is preliminary data.</text>
</comment>
<dbReference type="GO" id="GO:0030027">
    <property type="term" value="C:lamellipodium"/>
    <property type="evidence" value="ECO:0007669"/>
    <property type="project" value="UniProtKB-SubCell"/>
</dbReference>
<evidence type="ECO:0000256" key="3">
    <source>
        <dbReference type="ARBA" id="ARBA00009785"/>
    </source>
</evidence>
<dbReference type="Pfam" id="PF00568">
    <property type="entry name" value="WH1"/>
    <property type="match status" value="1"/>
</dbReference>
<dbReference type="Gene3D" id="1.20.5.1160">
    <property type="entry name" value="Vasodilator-stimulated phosphoprotein"/>
    <property type="match status" value="1"/>
</dbReference>
<keyword evidence="4" id="KW-0963">Cytoplasm</keyword>
<feature type="compositionally biased region" description="Low complexity" evidence="10">
    <location>
        <begin position="371"/>
        <end position="387"/>
    </location>
</feature>
<comment type="similarity">
    <text evidence="3">Belongs to the Ena/VASP family.</text>
</comment>
<name>A0AA88H7V5_ARTSF</name>
<dbReference type="EMBL" id="JAVRJZ010000019">
    <property type="protein sequence ID" value="KAK2706915.1"/>
    <property type="molecule type" value="Genomic_DNA"/>
</dbReference>
<feature type="compositionally biased region" description="Pro residues" evidence="10">
    <location>
        <begin position="293"/>
        <end position="318"/>
    </location>
</feature>
<feature type="compositionally biased region" description="Polar residues" evidence="10">
    <location>
        <begin position="193"/>
        <end position="222"/>
    </location>
</feature>
<dbReference type="GO" id="GO:0005829">
    <property type="term" value="C:cytosol"/>
    <property type="evidence" value="ECO:0007669"/>
    <property type="project" value="UniProtKB-ARBA"/>
</dbReference>
<keyword evidence="9" id="KW-0966">Cell projection</keyword>
<dbReference type="PANTHER" id="PTHR11202">
    <property type="entry name" value="SPROUTY-RELATED, EVH1 DOMAIN-CONTAINING PROTEIN FAMILY MEMBER"/>
    <property type="match status" value="1"/>
</dbReference>
<gene>
    <name evidence="12" type="ORF">QYM36_014818</name>
</gene>
<dbReference type="CDD" id="cd01207">
    <property type="entry name" value="EVH1_Ena_VASP-like"/>
    <property type="match status" value="1"/>
</dbReference>
<proteinExistence type="inferred from homology"/>
<evidence type="ECO:0000256" key="9">
    <source>
        <dbReference type="ARBA" id="ARBA00023273"/>
    </source>
</evidence>
<evidence type="ECO:0000256" key="1">
    <source>
        <dbReference type="ARBA" id="ARBA00004245"/>
    </source>
</evidence>
<reference evidence="12" key="1">
    <citation type="submission" date="2023-07" db="EMBL/GenBank/DDBJ databases">
        <title>Chromosome-level genome assembly of Artemia franciscana.</title>
        <authorList>
            <person name="Jo E."/>
        </authorList>
    </citation>
    <scope>NUCLEOTIDE SEQUENCE</scope>
    <source>
        <tissue evidence="12">Whole body</tissue>
    </source>
</reference>
<protein>
    <recommendedName>
        <fullName evidence="11">WH1 domain-containing protein</fullName>
    </recommendedName>
</protein>
<sequence length="524" mass="55444">MRQNSIDMSGLAQNGEVSLAAARAAVMVYDDANKKWIPSGSSSGLSKVHVYHHTINNTFRVVGRKLHDHEVVINCALLKGLKYNQATPTFHQWRDNKQVYGLNFSSKDDADGFASAMLRAIEVINGHIHRPAPAPPVPSIPQISSSNQLANQNSHHQQQQQNVYQTVNNGYDEDNYSRAREESAPNTMERRSSQNSLGALNHSVSTPAMQQTPPTVVSPSQSGHHRASSAPNPPQAMSTVPQPPLAPPQGVPVNQGPPPPPPAPPQFGGPPMAPPPQFANPNASSPASTPSVGGPPAPPPPPMPSTVVGPPAPPPAPPIISAVSSAPPASTGGPPPPPPMMPVLNRQNSGMEPNSLVHALQNVRLKKSAKSVDSGTSSSSSSSAGSTYGTIGKGGSERPSLSGAGIGSMMDEMQRTLARRRAQAERQDTTSASLSQDESDRKYNTIATTNGRLNNGNAESPKSGRKRLGSSGDEASPRVTNGKAETGSLDLESIKQEIIKEVRKEIQKAKLEIIDAIRLELSRR</sequence>
<dbReference type="GO" id="GO:0017124">
    <property type="term" value="F:SH3 domain binding"/>
    <property type="evidence" value="ECO:0007669"/>
    <property type="project" value="UniProtKB-KW"/>
</dbReference>
<dbReference type="SUPFAM" id="SSF50729">
    <property type="entry name" value="PH domain-like"/>
    <property type="match status" value="1"/>
</dbReference>
<feature type="compositionally biased region" description="Pro residues" evidence="10">
    <location>
        <begin position="241"/>
        <end position="278"/>
    </location>
</feature>
<organism evidence="12 13">
    <name type="scientific">Artemia franciscana</name>
    <name type="common">Brine shrimp</name>
    <name type="synonym">Artemia sanfranciscana</name>
    <dbReference type="NCBI Taxonomy" id="6661"/>
    <lineage>
        <taxon>Eukaryota</taxon>
        <taxon>Metazoa</taxon>
        <taxon>Ecdysozoa</taxon>
        <taxon>Arthropoda</taxon>
        <taxon>Crustacea</taxon>
        <taxon>Branchiopoda</taxon>
        <taxon>Anostraca</taxon>
        <taxon>Artemiidae</taxon>
        <taxon>Artemia</taxon>
    </lineage>
</organism>
<evidence type="ECO:0000256" key="8">
    <source>
        <dbReference type="ARBA" id="ARBA00023212"/>
    </source>
</evidence>
<evidence type="ECO:0000256" key="2">
    <source>
        <dbReference type="ARBA" id="ARBA00004510"/>
    </source>
</evidence>
<dbReference type="Pfam" id="PF08776">
    <property type="entry name" value="VASP_tetra"/>
    <property type="match status" value="1"/>
</dbReference>
<evidence type="ECO:0000256" key="5">
    <source>
        <dbReference type="ARBA" id="ARBA00022553"/>
    </source>
</evidence>
<keyword evidence="13" id="KW-1185">Reference proteome</keyword>
<dbReference type="SMART" id="SM00461">
    <property type="entry name" value="WH1"/>
    <property type="match status" value="1"/>
</dbReference>
<dbReference type="GO" id="GO:0005856">
    <property type="term" value="C:cytoskeleton"/>
    <property type="evidence" value="ECO:0007669"/>
    <property type="project" value="UniProtKB-SubCell"/>
</dbReference>
<feature type="region of interest" description="Disordered" evidence="10">
    <location>
        <begin position="129"/>
        <end position="487"/>
    </location>
</feature>
<evidence type="ECO:0000259" key="11">
    <source>
        <dbReference type="PROSITE" id="PS50229"/>
    </source>
</evidence>
<dbReference type="GO" id="GO:0003779">
    <property type="term" value="F:actin binding"/>
    <property type="evidence" value="ECO:0007669"/>
    <property type="project" value="UniProtKB-KW"/>
</dbReference>
<feature type="compositionally biased region" description="Low complexity" evidence="10">
    <location>
        <begin position="319"/>
        <end position="332"/>
    </location>
</feature>
<evidence type="ECO:0000256" key="10">
    <source>
        <dbReference type="SAM" id="MobiDB-lite"/>
    </source>
</evidence>
<dbReference type="InterPro" id="IPR014885">
    <property type="entry name" value="VASP_tetra"/>
</dbReference>
<dbReference type="InterPro" id="IPR000697">
    <property type="entry name" value="WH1/EVH1_dom"/>
</dbReference>
<comment type="subcellular location">
    <subcellularLocation>
        <location evidence="2">Cell projection</location>
        <location evidence="2">Lamellipodium</location>
    </subcellularLocation>
    <subcellularLocation>
        <location evidence="1">Cytoplasm</location>
        <location evidence="1">Cytoskeleton</location>
    </subcellularLocation>
</comment>
<dbReference type="FunFam" id="2.30.29.30:FF:000047">
    <property type="entry name" value="vasodilator-stimulated phosphoprotein isoform X2"/>
    <property type="match status" value="1"/>
</dbReference>
<feature type="compositionally biased region" description="Basic and acidic residues" evidence="10">
    <location>
        <begin position="175"/>
        <end position="192"/>
    </location>
</feature>
<feature type="compositionally biased region" description="Low complexity" evidence="10">
    <location>
        <begin position="140"/>
        <end position="169"/>
    </location>
</feature>
<dbReference type="SUPFAM" id="SSF118370">
    <property type="entry name" value="Vasodilator-stimulated phosphoprotein, VASP, tetramerisation domain"/>
    <property type="match status" value="1"/>
</dbReference>
<dbReference type="Proteomes" id="UP001187531">
    <property type="component" value="Unassembled WGS sequence"/>
</dbReference>
<dbReference type="Gene3D" id="2.30.29.30">
    <property type="entry name" value="Pleckstrin-homology domain (PH domain)/Phosphotyrosine-binding domain (PTB)"/>
    <property type="match status" value="1"/>
</dbReference>
<evidence type="ECO:0000256" key="4">
    <source>
        <dbReference type="ARBA" id="ARBA00022490"/>
    </source>
</evidence>
<dbReference type="PANTHER" id="PTHR11202:SF22">
    <property type="entry name" value="PROTEIN ENABLED"/>
    <property type="match status" value="1"/>
</dbReference>
<evidence type="ECO:0000256" key="7">
    <source>
        <dbReference type="ARBA" id="ARBA00023203"/>
    </source>
</evidence>
<evidence type="ECO:0000256" key="6">
    <source>
        <dbReference type="ARBA" id="ARBA00023036"/>
    </source>
</evidence>
<dbReference type="AlphaFoldDB" id="A0AA88H7V5"/>
<feature type="compositionally biased region" description="Polar residues" evidence="10">
    <location>
        <begin position="445"/>
        <end position="460"/>
    </location>
</feature>
<dbReference type="GO" id="GO:0030054">
    <property type="term" value="C:cell junction"/>
    <property type="evidence" value="ECO:0007669"/>
    <property type="project" value="UniProtKB-ARBA"/>
</dbReference>
<evidence type="ECO:0000313" key="12">
    <source>
        <dbReference type="EMBL" id="KAK2706915.1"/>
    </source>
</evidence>
<keyword evidence="5" id="KW-0597">Phosphoprotein</keyword>
<feature type="domain" description="WH1" evidence="11">
    <location>
        <begin position="11"/>
        <end position="124"/>
    </location>
</feature>
<dbReference type="InterPro" id="IPR038023">
    <property type="entry name" value="VASP_sf"/>
</dbReference>